<name>A0A9P6EI08_9AGAR</name>
<gene>
    <name evidence="2" type="ORF">CPB83DRAFT_852958</name>
</gene>
<reference evidence="2" key="1">
    <citation type="submission" date="2020-11" db="EMBL/GenBank/DDBJ databases">
        <authorList>
            <consortium name="DOE Joint Genome Institute"/>
            <person name="Ahrendt S."/>
            <person name="Riley R."/>
            <person name="Andreopoulos W."/>
            <person name="Labutti K."/>
            <person name="Pangilinan J."/>
            <person name="Ruiz-Duenas F.J."/>
            <person name="Barrasa J.M."/>
            <person name="Sanchez-Garcia M."/>
            <person name="Camarero S."/>
            <person name="Miyauchi S."/>
            <person name="Serrano A."/>
            <person name="Linde D."/>
            <person name="Babiker R."/>
            <person name="Drula E."/>
            <person name="Ayuso-Fernandez I."/>
            <person name="Pacheco R."/>
            <person name="Padilla G."/>
            <person name="Ferreira P."/>
            <person name="Barriuso J."/>
            <person name="Kellner H."/>
            <person name="Castanera R."/>
            <person name="Alfaro M."/>
            <person name="Ramirez L."/>
            <person name="Pisabarro A.G."/>
            <person name="Kuo A."/>
            <person name="Tritt A."/>
            <person name="Lipzen A."/>
            <person name="He G."/>
            <person name="Yan M."/>
            <person name="Ng V."/>
            <person name="Cullen D."/>
            <person name="Martin F."/>
            <person name="Rosso M.-N."/>
            <person name="Henrissat B."/>
            <person name="Hibbett D."/>
            <person name="Martinez A.T."/>
            <person name="Grigoriev I.V."/>
        </authorList>
    </citation>
    <scope>NUCLEOTIDE SEQUENCE</scope>
    <source>
        <strain evidence="2">CBS 506.95</strain>
    </source>
</reference>
<dbReference type="AlphaFoldDB" id="A0A9P6EI08"/>
<evidence type="ECO:0000313" key="2">
    <source>
        <dbReference type="EMBL" id="KAF9529258.1"/>
    </source>
</evidence>
<proteinExistence type="predicted"/>
<dbReference type="Proteomes" id="UP000807306">
    <property type="component" value="Unassembled WGS sequence"/>
</dbReference>
<sequence length="75" mass="8863">MNETLLFIHGIGSFLSWHRYFVWAFEEALRDECDYFEYQPDWNRGKYADALKTPLFDGSEASMPDNEAYASLRQT</sequence>
<dbReference type="InterPro" id="IPR002227">
    <property type="entry name" value="Tyrosinase_Cu-bd"/>
</dbReference>
<dbReference type="GO" id="GO:0016491">
    <property type="term" value="F:oxidoreductase activity"/>
    <property type="evidence" value="ECO:0007669"/>
    <property type="project" value="InterPro"/>
</dbReference>
<feature type="domain" description="Tyrosinase copper-binding" evidence="1">
    <location>
        <begin position="9"/>
        <end position="26"/>
    </location>
</feature>
<dbReference type="Gene3D" id="1.10.1280.10">
    <property type="entry name" value="Di-copper center containing domain from catechol oxidase"/>
    <property type="match status" value="1"/>
</dbReference>
<dbReference type="SUPFAM" id="SSF48056">
    <property type="entry name" value="Di-copper centre-containing domain"/>
    <property type="match status" value="1"/>
</dbReference>
<organism evidence="2 3">
    <name type="scientific">Crepidotus variabilis</name>
    <dbReference type="NCBI Taxonomy" id="179855"/>
    <lineage>
        <taxon>Eukaryota</taxon>
        <taxon>Fungi</taxon>
        <taxon>Dikarya</taxon>
        <taxon>Basidiomycota</taxon>
        <taxon>Agaricomycotina</taxon>
        <taxon>Agaricomycetes</taxon>
        <taxon>Agaricomycetidae</taxon>
        <taxon>Agaricales</taxon>
        <taxon>Agaricineae</taxon>
        <taxon>Crepidotaceae</taxon>
        <taxon>Crepidotus</taxon>
    </lineage>
</organism>
<evidence type="ECO:0000259" key="1">
    <source>
        <dbReference type="PROSITE" id="PS00497"/>
    </source>
</evidence>
<comment type="caution">
    <text evidence="2">The sequence shown here is derived from an EMBL/GenBank/DDBJ whole genome shotgun (WGS) entry which is preliminary data.</text>
</comment>
<dbReference type="Pfam" id="PF00264">
    <property type="entry name" value="Tyrosinase"/>
    <property type="match status" value="1"/>
</dbReference>
<dbReference type="InterPro" id="IPR008922">
    <property type="entry name" value="Di-copper_centre_dom_sf"/>
</dbReference>
<dbReference type="PROSITE" id="PS00497">
    <property type="entry name" value="TYROSINASE_1"/>
    <property type="match status" value="1"/>
</dbReference>
<accession>A0A9P6EI08</accession>
<protein>
    <recommendedName>
        <fullName evidence="1">Tyrosinase copper-binding domain-containing protein</fullName>
    </recommendedName>
</protein>
<evidence type="ECO:0000313" key="3">
    <source>
        <dbReference type="Proteomes" id="UP000807306"/>
    </source>
</evidence>
<dbReference type="EMBL" id="MU157847">
    <property type="protein sequence ID" value="KAF9529258.1"/>
    <property type="molecule type" value="Genomic_DNA"/>
</dbReference>
<dbReference type="OrthoDB" id="6132182at2759"/>
<keyword evidence="3" id="KW-1185">Reference proteome</keyword>